<organism evidence="3 4">
    <name type="scientific">Bosea rubneri</name>
    <dbReference type="NCBI Taxonomy" id="3075434"/>
    <lineage>
        <taxon>Bacteria</taxon>
        <taxon>Pseudomonadati</taxon>
        <taxon>Pseudomonadota</taxon>
        <taxon>Alphaproteobacteria</taxon>
        <taxon>Hyphomicrobiales</taxon>
        <taxon>Boseaceae</taxon>
        <taxon>Bosea</taxon>
    </lineage>
</organism>
<keyword evidence="1" id="KW-1133">Transmembrane helix</keyword>
<feature type="domain" description="Acyltransferase 3" evidence="2">
    <location>
        <begin position="9"/>
        <end position="326"/>
    </location>
</feature>
<reference evidence="3 4" key="1">
    <citation type="submission" date="2023-09" db="EMBL/GenBank/DDBJ databases">
        <title>Whole genome shotgun sequencing (WGS) of Bosea sp. ZW T0_25, isolated from stored onions (Allium cepa).</title>
        <authorList>
            <person name="Stoll D.A."/>
            <person name="Huch M."/>
        </authorList>
    </citation>
    <scope>NUCLEOTIDE SEQUENCE [LARGE SCALE GENOMIC DNA]</scope>
    <source>
        <strain evidence="3 4">ZW T0_25</strain>
    </source>
</reference>
<feature type="transmembrane region" description="Helical" evidence="1">
    <location>
        <begin position="311"/>
        <end position="335"/>
    </location>
</feature>
<keyword evidence="3" id="KW-0012">Acyltransferase</keyword>
<dbReference type="EC" id="2.3.-.-" evidence="3"/>
<evidence type="ECO:0000256" key="1">
    <source>
        <dbReference type="SAM" id="Phobius"/>
    </source>
</evidence>
<dbReference type="InterPro" id="IPR050879">
    <property type="entry name" value="Acyltransferase_3"/>
</dbReference>
<feature type="transmembrane region" description="Helical" evidence="1">
    <location>
        <begin position="248"/>
        <end position="272"/>
    </location>
</feature>
<dbReference type="InterPro" id="IPR002656">
    <property type="entry name" value="Acyl_transf_3_dom"/>
</dbReference>
<keyword evidence="4" id="KW-1185">Reference proteome</keyword>
<proteinExistence type="predicted"/>
<dbReference type="PANTHER" id="PTHR23028">
    <property type="entry name" value="ACETYLTRANSFERASE"/>
    <property type="match status" value="1"/>
</dbReference>
<feature type="transmembrane region" description="Helical" evidence="1">
    <location>
        <begin position="89"/>
        <end position="109"/>
    </location>
</feature>
<dbReference type="Pfam" id="PF01757">
    <property type="entry name" value="Acyl_transf_3"/>
    <property type="match status" value="1"/>
</dbReference>
<evidence type="ECO:0000313" key="3">
    <source>
        <dbReference type="EMBL" id="MDU0343614.1"/>
    </source>
</evidence>
<feature type="transmembrane region" description="Helical" evidence="1">
    <location>
        <begin position="45"/>
        <end position="68"/>
    </location>
</feature>
<dbReference type="EMBL" id="JAWDID010000077">
    <property type="protein sequence ID" value="MDU0343614.1"/>
    <property type="molecule type" value="Genomic_DNA"/>
</dbReference>
<dbReference type="GO" id="GO:0016746">
    <property type="term" value="F:acyltransferase activity"/>
    <property type="evidence" value="ECO:0007669"/>
    <property type="project" value="UniProtKB-KW"/>
</dbReference>
<dbReference type="PANTHER" id="PTHR23028:SF131">
    <property type="entry name" value="BLR2367 PROTEIN"/>
    <property type="match status" value="1"/>
</dbReference>
<sequence>MTSRLQLDGIQALRGLAAGLVLVEHTVNAISTRYLGIAPIDSPLSIFPFPVGVDIFFVISGFIIAYSSRSLYGQPGAWRQFALRRSARVVPLYWLTTSFMIVAFIAIGSRAWSDASWWSVAASYLFLPAANAEGLVYPILTVGWTLNYEMAFYVFFAMALVFTERVALSVVVGLLVLLAALGALAQPVALAPRFWTSPIILEFAAGIGLYWLYRTGNLSLPSGARSFLAIAAVSCLALATADPGAWRWLVWGGPATLLVAAALGTGTVHGAMATGIRRAGDWSYGIYLAHVPIAMIGAMACQLLLPQTNWVWFGLFPVYVVVTSLAVAALLHRWVERPLMDRARNSFPAKEAIMAETGAGAPKRLARDELGAAQAES</sequence>
<dbReference type="Proteomes" id="UP001254257">
    <property type="component" value="Unassembled WGS sequence"/>
</dbReference>
<keyword evidence="1" id="KW-0472">Membrane</keyword>
<evidence type="ECO:0000313" key="4">
    <source>
        <dbReference type="Proteomes" id="UP001254257"/>
    </source>
</evidence>
<feature type="transmembrane region" description="Helical" evidence="1">
    <location>
        <begin position="284"/>
        <end position="305"/>
    </location>
</feature>
<dbReference type="RefSeq" id="WP_316021318.1">
    <property type="nucleotide sequence ID" value="NZ_JAWDID010000077.1"/>
</dbReference>
<gene>
    <name evidence="3" type="ORF">RKE40_27320</name>
</gene>
<keyword evidence="1" id="KW-0812">Transmembrane</keyword>
<feature type="transmembrane region" description="Helical" evidence="1">
    <location>
        <begin position="194"/>
        <end position="213"/>
    </location>
</feature>
<name>A0ABU3SFP1_9HYPH</name>
<evidence type="ECO:0000259" key="2">
    <source>
        <dbReference type="Pfam" id="PF01757"/>
    </source>
</evidence>
<protein>
    <submittedName>
        <fullName evidence="3">Acyltransferase</fullName>
        <ecNumber evidence="3">2.3.-.-</ecNumber>
    </submittedName>
</protein>
<accession>A0ABU3SFP1</accession>
<feature type="transmembrane region" description="Helical" evidence="1">
    <location>
        <begin position="225"/>
        <end position="242"/>
    </location>
</feature>
<feature type="transmembrane region" description="Helical" evidence="1">
    <location>
        <begin position="152"/>
        <end position="182"/>
    </location>
</feature>
<comment type="caution">
    <text evidence="3">The sequence shown here is derived from an EMBL/GenBank/DDBJ whole genome shotgun (WGS) entry which is preliminary data.</text>
</comment>
<keyword evidence="3" id="KW-0808">Transferase</keyword>